<dbReference type="InterPro" id="IPR004330">
    <property type="entry name" value="FAR1_DNA_bnd_dom"/>
</dbReference>
<name>A0AAW1LD40_SAPOF</name>
<keyword evidence="1" id="KW-0862">Zinc</keyword>
<dbReference type="PANTHER" id="PTHR47718">
    <property type="entry name" value="OS01G0519700 PROTEIN"/>
    <property type="match status" value="1"/>
</dbReference>
<evidence type="ECO:0000313" key="4">
    <source>
        <dbReference type="Proteomes" id="UP001443914"/>
    </source>
</evidence>
<dbReference type="Pfam" id="PF10551">
    <property type="entry name" value="MULE"/>
    <property type="match status" value="1"/>
</dbReference>
<keyword evidence="1" id="KW-0479">Metal-binding</keyword>
<keyword evidence="4" id="KW-1185">Reference proteome</keyword>
<reference evidence="3" key="1">
    <citation type="submission" date="2024-03" db="EMBL/GenBank/DDBJ databases">
        <title>WGS assembly of Saponaria officinalis var. Norfolk2.</title>
        <authorList>
            <person name="Jenkins J."/>
            <person name="Shu S."/>
            <person name="Grimwood J."/>
            <person name="Barry K."/>
            <person name="Goodstein D."/>
            <person name="Schmutz J."/>
            <person name="Leebens-Mack J."/>
            <person name="Osbourn A."/>
        </authorList>
    </citation>
    <scope>NUCLEOTIDE SEQUENCE [LARGE SCALE GENOMIC DNA]</scope>
    <source>
        <strain evidence="3">JIC</strain>
    </source>
</reference>
<dbReference type="InterPro" id="IPR018289">
    <property type="entry name" value="MULE_transposase_dom"/>
</dbReference>
<keyword evidence="1" id="KW-0863">Zinc-finger</keyword>
<proteinExistence type="predicted"/>
<accession>A0AAW1LD40</accession>
<dbReference type="PANTHER" id="PTHR47718:SF17">
    <property type="entry name" value="PROTEIN FAR1-RELATED SEQUENCE 5-LIKE"/>
    <property type="match status" value="1"/>
</dbReference>
<dbReference type="AlphaFoldDB" id="A0AAW1LD40"/>
<dbReference type="PROSITE" id="PS50966">
    <property type="entry name" value="ZF_SWIM"/>
    <property type="match status" value="1"/>
</dbReference>
<evidence type="ECO:0000256" key="1">
    <source>
        <dbReference type="PROSITE-ProRule" id="PRU00325"/>
    </source>
</evidence>
<evidence type="ECO:0000313" key="3">
    <source>
        <dbReference type="EMBL" id="KAK9733572.1"/>
    </source>
</evidence>
<sequence>MAEISTNTMEILSINDKETMEPSLIDQHMTDSSTIDDLIGEEEALNQNLPKLDSNGEYVWVEAKESELIGLTFDTEDDAYQAYCRYSYIKCFGVRSSNERKNTKGVAVAKEFCCFKQGNKAIKGTLGKQYSKLSRRTGCNAMVSFKIVDGKYECSRHEMVHNHEFCHPSEVSHLRCHRKIDSSEVKYLVHLRTSGIRLADGFRSLVKEARGSHVVGFEYADAASAVKKAMKKKFDKTDCNTLINILKQRAASEKDFYYDFELDEDNSLVSVFFRDRIIRQDYEAFYELLGNDGTYCTNKYDMVCAPFVGINNHTRICMFGIGFMLNERTESFEWLYKTFLASMGGIQPRTIMTDQSHAMSTAIANCFPKSKHRLCVWHLFKNSSAHLGHLKDKLGFNKLFSRILKRCHTVEELEHCWKRLTKEYNCAHHPWLTRLYELREKWCCAYDKDYFSAGVLSSQRSESTNNSLCKRFSKTTTLCDFYDIFGTVLSEWRSHERKDNSLCWEGTPEVSIPCSLLEFGSKIYTIGAYKRFEKEFVKAMSYKHKFVPSIDDTLCYYVYTERTDEFAHVVSFDQSTNYACCTCKRFEEGGFLCRHILFIYHCNCVDKIPSIYILKRWTKDAKPKEDLAEGSRKSGIVAGPVWKLDMHRQFNKVIVASADNDITRGIVKNCFEKVKAEIEAILGGIDVSDIEGADVDVIQNPKGKTKKGERFTRKRSIIDIQTSRARGKHKAAATRAREKNIVNTVVEDDLARNEVNNVPLHIGLREILMTP</sequence>
<dbReference type="InterPro" id="IPR007527">
    <property type="entry name" value="Znf_SWIM"/>
</dbReference>
<feature type="domain" description="SWIM-type" evidence="2">
    <location>
        <begin position="566"/>
        <end position="604"/>
    </location>
</feature>
<gene>
    <name evidence="3" type="ORF">RND81_04G075700</name>
</gene>
<organism evidence="3 4">
    <name type="scientific">Saponaria officinalis</name>
    <name type="common">Common soapwort</name>
    <name type="synonym">Lychnis saponaria</name>
    <dbReference type="NCBI Taxonomy" id="3572"/>
    <lineage>
        <taxon>Eukaryota</taxon>
        <taxon>Viridiplantae</taxon>
        <taxon>Streptophyta</taxon>
        <taxon>Embryophyta</taxon>
        <taxon>Tracheophyta</taxon>
        <taxon>Spermatophyta</taxon>
        <taxon>Magnoliopsida</taxon>
        <taxon>eudicotyledons</taxon>
        <taxon>Gunneridae</taxon>
        <taxon>Pentapetalae</taxon>
        <taxon>Caryophyllales</taxon>
        <taxon>Caryophyllaceae</taxon>
        <taxon>Caryophylleae</taxon>
        <taxon>Saponaria</taxon>
    </lineage>
</organism>
<dbReference type="EMBL" id="JBDFQZ010000004">
    <property type="protein sequence ID" value="KAK9733572.1"/>
    <property type="molecule type" value="Genomic_DNA"/>
</dbReference>
<evidence type="ECO:0000259" key="2">
    <source>
        <dbReference type="PROSITE" id="PS50966"/>
    </source>
</evidence>
<dbReference type="GO" id="GO:0008270">
    <property type="term" value="F:zinc ion binding"/>
    <property type="evidence" value="ECO:0007669"/>
    <property type="project" value="UniProtKB-KW"/>
</dbReference>
<dbReference type="Pfam" id="PF03101">
    <property type="entry name" value="FAR1"/>
    <property type="match status" value="1"/>
</dbReference>
<dbReference type="Proteomes" id="UP001443914">
    <property type="component" value="Unassembled WGS sequence"/>
</dbReference>
<protein>
    <recommendedName>
        <fullName evidence="2">SWIM-type domain-containing protein</fullName>
    </recommendedName>
</protein>
<dbReference type="Pfam" id="PF04434">
    <property type="entry name" value="SWIM"/>
    <property type="match status" value="1"/>
</dbReference>
<comment type="caution">
    <text evidence="3">The sequence shown here is derived from an EMBL/GenBank/DDBJ whole genome shotgun (WGS) entry which is preliminary data.</text>
</comment>